<feature type="transmembrane region" description="Helical" evidence="1">
    <location>
        <begin position="149"/>
        <end position="176"/>
    </location>
</feature>
<dbReference type="InterPro" id="IPR019428">
    <property type="entry name" value="7TM_GPCR_serpentine_rcpt_Str"/>
</dbReference>
<keyword evidence="1" id="KW-0812">Transmembrane</keyword>
<protein>
    <recommendedName>
        <fullName evidence="5">G protein-coupled receptor</fullName>
    </recommendedName>
</protein>
<feature type="non-terminal residue" evidence="3">
    <location>
        <position position="1"/>
    </location>
</feature>
<dbReference type="PANTHER" id="PTHR45907:SF16">
    <property type="entry name" value="SERPENTINE RECEPTOR, CLASS J"/>
    <property type="match status" value="1"/>
</dbReference>
<proteinExistence type="predicted"/>
<gene>
    <name evidence="3" type="ORF">PENTCL1PPCAC_14884</name>
</gene>
<dbReference type="EMBL" id="BTSX01000004">
    <property type="protein sequence ID" value="GMS92709.1"/>
    <property type="molecule type" value="Genomic_DNA"/>
</dbReference>
<feature type="chain" id="PRO_5043753094" description="G protein-coupled receptor" evidence="2">
    <location>
        <begin position="22"/>
        <end position="233"/>
    </location>
</feature>
<dbReference type="Pfam" id="PF10326">
    <property type="entry name" value="7TM_GPCR_Str"/>
    <property type="match status" value="2"/>
</dbReference>
<evidence type="ECO:0000313" key="3">
    <source>
        <dbReference type="EMBL" id="GMS92709.1"/>
    </source>
</evidence>
<feature type="signal peptide" evidence="2">
    <location>
        <begin position="1"/>
        <end position="21"/>
    </location>
</feature>
<evidence type="ECO:0000256" key="2">
    <source>
        <dbReference type="SAM" id="SignalP"/>
    </source>
</evidence>
<dbReference type="InterPro" id="IPR019423">
    <property type="entry name" value="7TM_GPCR_serpentine_rcpt_Srj"/>
</dbReference>
<dbReference type="AlphaFoldDB" id="A0AAV5TG08"/>
<keyword evidence="4" id="KW-1185">Reference proteome</keyword>
<feature type="non-terminal residue" evidence="3">
    <location>
        <position position="233"/>
    </location>
</feature>
<evidence type="ECO:0000313" key="4">
    <source>
        <dbReference type="Proteomes" id="UP001432027"/>
    </source>
</evidence>
<organism evidence="3 4">
    <name type="scientific">Pristionchus entomophagus</name>
    <dbReference type="NCBI Taxonomy" id="358040"/>
    <lineage>
        <taxon>Eukaryota</taxon>
        <taxon>Metazoa</taxon>
        <taxon>Ecdysozoa</taxon>
        <taxon>Nematoda</taxon>
        <taxon>Chromadorea</taxon>
        <taxon>Rhabditida</taxon>
        <taxon>Rhabditina</taxon>
        <taxon>Diplogasteromorpha</taxon>
        <taxon>Diplogasteroidea</taxon>
        <taxon>Neodiplogasteridae</taxon>
        <taxon>Pristionchus</taxon>
    </lineage>
</organism>
<accession>A0AAV5TG08</accession>
<reference evidence="3" key="1">
    <citation type="submission" date="2023-10" db="EMBL/GenBank/DDBJ databases">
        <title>Genome assembly of Pristionchus species.</title>
        <authorList>
            <person name="Yoshida K."/>
            <person name="Sommer R.J."/>
        </authorList>
    </citation>
    <scope>NUCLEOTIDE SEQUENCE</scope>
    <source>
        <strain evidence="3">RS0144</strain>
    </source>
</reference>
<feature type="transmembrane region" description="Helical" evidence="1">
    <location>
        <begin position="70"/>
        <end position="92"/>
    </location>
</feature>
<dbReference type="Proteomes" id="UP001432027">
    <property type="component" value="Unassembled WGS sequence"/>
</dbReference>
<keyword evidence="1" id="KW-1133">Transmembrane helix</keyword>
<evidence type="ECO:0000256" key="1">
    <source>
        <dbReference type="SAM" id="Phobius"/>
    </source>
</evidence>
<evidence type="ECO:0008006" key="5">
    <source>
        <dbReference type="Google" id="ProtNLM"/>
    </source>
</evidence>
<keyword evidence="2" id="KW-0732">Signal</keyword>
<feature type="transmembrane region" description="Helical" evidence="1">
    <location>
        <begin position="211"/>
        <end position="230"/>
    </location>
</feature>
<comment type="caution">
    <text evidence="3">The sequence shown here is derived from an EMBL/GenBank/DDBJ whole genome shotgun (WGS) entry which is preliminary data.</text>
</comment>
<keyword evidence="1" id="KW-0472">Membrane</keyword>
<name>A0AAV5TG08_9BILA</name>
<sequence length="233" mass="26241">AALGIGLNALLLFLIKTCSNAYLGNYKYLLAIFASYDVFLCALHGLLNPVVIVLGNTFGATLYAPWQNHVLTGFYFACFSLPFSLMNIHFLYRYWSVAQFGCAYAIRTSANDAYLSEVQSLFFETHPSPVDDGWLVMDHWRDGQLNVRVLYVIFVTMFIIFGSLFLAATLATLTYLEIVKATTLSRKLITIQYTLLVAVCAQTFVPVACVYIPYFLIIMCPFLSIPGIFFKIF</sequence>
<dbReference type="PANTHER" id="PTHR45907">
    <property type="entry name" value="SERPENTINE RECEPTOR, CLASS J"/>
    <property type="match status" value="1"/>
</dbReference>
<feature type="transmembrane region" description="Helical" evidence="1">
    <location>
        <begin position="30"/>
        <end position="58"/>
    </location>
</feature>